<feature type="transmembrane region" description="Helical" evidence="6">
    <location>
        <begin position="12"/>
        <end position="34"/>
    </location>
</feature>
<evidence type="ECO:0000256" key="6">
    <source>
        <dbReference type="SAM" id="Phobius"/>
    </source>
</evidence>
<evidence type="ECO:0000256" key="2">
    <source>
        <dbReference type="ARBA" id="ARBA00022475"/>
    </source>
</evidence>
<dbReference type="EMBL" id="BAAANC010000002">
    <property type="protein sequence ID" value="GAA1540429.1"/>
    <property type="molecule type" value="Genomic_DNA"/>
</dbReference>
<feature type="transmembrane region" description="Helical" evidence="6">
    <location>
        <begin position="333"/>
        <end position="351"/>
    </location>
</feature>
<keyword evidence="3 6" id="KW-0812">Transmembrane</keyword>
<dbReference type="Gene3D" id="1.20.1250.20">
    <property type="entry name" value="MFS general substrate transporter like domains"/>
    <property type="match status" value="2"/>
</dbReference>
<feature type="transmembrane region" description="Helical" evidence="6">
    <location>
        <begin position="105"/>
        <end position="126"/>
    </location>
</feature>
<comment type="subcellular location">
    <subcellularLocation>
        <location evidence="1">Cell membrane</location>
        <topology evidence="1">Multi-pass membrane protein</topology>
    </subcellularLocation>
</comment>
<keyword evidence="4 6" id="KW-1133">Transmembrane helix</keyword>
<name>A0ABP4MA11_9ACTN</name>
<evidence type="ECO:0000256" key="5">
    <source>
        <dbReference type="ARBA" id="ARBA00023136"/>
    </source>
</evidence>
<feature type="transmembrane region" description="Helical" evidence="6">
    <location>
        <begin position="357"/>
        <end position="376"/>
    </location>
</feature>
<accession>A0ABP4MA11</accession>
<evidence type="ECO:0000313" key="9">
    <source>
        <dbReference type="Proteomes" id="UP001500363"/>
    </source>
</evidence>
<dbReference type="InterPro" id="IPR020846">
    <property type="entry name" value="MFS_dom"/>
</dbReference>
<protein>
    <submittedName>
        <fullName evidence="8">MFS transporter</fullName>
    </submittedName>
</protein>
<dbReference type="Pfam" id="PF07690">
    <property type="entry name" value="MFS_1"/>
    <property type="match status" value="1"/>
</dbReference>
<evidence type="ECO:0000313" key="8">
    <source>
        <dbReference type="EMBL" id="GAA1540429.1"/>
    </source>
</evidence>
<dbReference type="InterPro" id="IPR011701">
    <property type="entry name" value="MFS"/>
</dbReference>
<evidence type="ECO:0000256" key="4">
    <source>
        <dbReference type="ARBA" id="ARBA00022989"/>
    </source>
</evidence>
<dbReference type="CDD" id="cd17324">
    <property type="entry name" value="MFS_NepI_like"/>
    <property type="match status" value="1"/>
</dbReference>
<feature type="transmembrane region" description="Helical" evidence="6">
    <location>
        <begin position="270"/>
        <end position="291"/>
    </location>
</feature>
<feature type="transmembrane region" description="Helical" evidence="6">
    <location>
        <begin position="297"/>
        <end position="321"/>
    </location>
</feature>
<evidence type="ECO:0000256" key="3">
    <source>
        <dbReference type="ARBA" id="ARBA00022692"/>
    </source>
</evidence>
<dbReference type="SUPFAM" id="SSF103473">
    <property type="entry name" value="MFS general substrate transporter"/>
    <property type="match status" value="1"/>
</dbReference>
<keyword evidence="9" id="KW-1185">Reference proteome</keyword>
<keyword evidence="2" id="KW-1003">Cell membrane</keyword>
<evidence type="ECO:0000256" key="1">
    <source>
        <dbReference type="ARBA" id="ARBA00004651"/>
    </source>
</evidence>
<comment type="caution">
    <text evidence="8">The sequence shown here is derived from an EMBL/GenBank/DDBJ whole genome shotgun (WGS) entry which is preliminary data.</text>
</comment>
<sequence>MADVRRANTTLVALAIGAFVYVTSEVLPIGLLTVIADDLGRSRSEIGLLVTGYAAVVVLMSVPMTKATQRVPRRFLITTSLGLLGLGLIAAALAPNFAVLLLSRLMAALSQSLFWSVVASTATGLFPPEVRGRALARMGIGNALAPVLGVPAGTWLGQQAGWRTAMFVMAGLTLATAAVLRALLPSTARKDDAVTRGTTPDARRYALLVAATAVAVAGAMTTYTYVTPFLLDVSGFRPQSLGPLLAVIGLAGVIGTLVVGALLDRYPHGALVAAVGVMTTALAGLAVLGAVQPAAVALLALMGLAFSAFASAVGHTTLLIAPGSTDLASAGSSSAFNVGIAAGSLLGGLLITHRGTASVALVGGALAAVALAGLLAEPKLRRTAPAEPLMCGSAGSDQP</sequence>
<gene>
    <name evidence="8" type="ORF">GCM10009741_49040</name>
</gene>
<organism evidence="8 9">
    <name type="scientific">Kribbella lupini</name>
    <dbReference type="NCBI Taxonomy" id="291602"/>
    <lineage>
        <taxon>Bacteria</taxon>
        <taxon>Bacillati</taxon>
        <taxon>Actinomycetota</taxon>
        <taxon>Actinomycetes</taxon>
        <taxon>Propionibacteriales</taxon>
        <taxon>Kribbellaceae</taxon>
        <taxon>Kribbella</taxon>
    </lineage>
</organism>
<dbReference type="PANTHER" id="PTHR43124:SF3">
    <property type="entry name" value="CHLORAMPHENICOL EFFLUX PUMP RV0191"/>
    <property type="match status" value="1"/>
</dbReference>
<dbReference type="InterPro" id="IPR036259">
    <property type="entry name" value="MFS_trans_sf"/>
</dbReference>
<feature type="transmembrane region" description="Helical" evidence="6">
    <location>
        <begin position="75"/>
        <end position="99"/>
    </location>
</feature>
<dbReference type="InterPro" id="IPR050189">
    <property type="entry name" value="MFS_Efflux_Transporters"/>
</dbReference>
<proteinExistence type="predicted"/>
<feature type="transmembrane region" description="Helical" evidence="6">
    <location>
        <begin position="46"/>
        <end position="63"/>
    </location>
</feature>
<feature type="domain" description="Major facilitator superfamily (MFS) profile" evidence="7">
    <location>
        <begin position="10"/>
        <end position="381"/>
    </location>
</feature>
<feature type="transmembrane region" description="Helical" evidence="6">
    <location>
        <begin position="241"/>
        <end position="263"/>
    </location>
</feature>
<dbReference type="Proteomes" id="UP001500363">
    <property type="component" value="Unassembled WGS sequence"/>
</dbReference>
<keyword evidence="5 6" id="KW-0472">Membrane</keyword>
<dbReference type="PANTHER" id="PTHR43124">
    <property type="entry name" value="PURINE EFFLUX PUMP PBUE"/>
    <property type="match status" value="1"/>
</dbReference>
<feature type="transmembrane region" description="Helical" evidence="6">
    <location>
        <begin position="138"/>
        <end position="156"/>
    </location>
</feature>
<reference evidence="9" key="1">
    <citation type="journal article" date="2019" name="Int. J. Syst. Evol. Microbiol.">
        <title>The Global Catalogue of Microorganisms (GCM) 10K type strain sequencing project: providing services to taxonomists for standard genome sequencing and annotation.</title>
        <authorList>
            <consortium name="The Broad Institute Genomics Platform"/>
            <consortium name="The Broad Institute Genome Sequencing Center for Infectious Disease"/>
            <person name="Wu L."/>
            <person name="Ma J."/>
        </authorList>
    </citation>
    <scope>NUCLEOTIDE SEQUENCE [LARGE SCALE GENOMIC DNA]</scope>
    <source>
        <strain evidence="9">JCM 14303</strain>
    </source>
</reference>
<feature type="transmembrane region" description="Helical" evidence="6">
    <location>
        <begin position="162"/>
        <end position="184"/>
    </location>
</feature>
<evidence type="ECO:0000259" key="7">
    <source>
        <dbReference type="PROSITE" id="PS50850"/>
    </source>
</evidence>
<dbReference type="PROSITE" id="PS50850">
    <property type="entry name" value="MFS"/>
    <property type="match status" value="1"/>
</dbReference>
<feature type="transmembrane region" description="Helical" evidence="6">
    <location>
        <begin position="205"/>
        <end position="226"/>
    </location>
</feature>